<evidence type="ECO:0000259" key="6">
    <source>
        <dbReference type="Pfam" id="PF00724"/>
    </source>
</evidence>
<accession>A0A9P3L8X1</accession>
<dbReference type="EMBL" id="BPQB01000004">
    <property type="protein sequence ID" value="GJE86591.1"/>
    <property type="molecule type" value="Genomic_DNA"/>
</dbReference>
<dbReference type="PANTHER" id="PTHR43303:SF4">
    <property type="entry name" value="NADPH DEHYDROGENASE C23G7.10C-RELATED"/>
    <property type="match status" value="1"/>
</dbReference>
<keyword evidence="8" id="KW-1185">Reference proteome</keyword>
<dbReference type="PANTHER" id="PTHR43303">
    <property type="entry name" value="NADPH DEHYDROGENASE C23G7.10C-RELATED"/>
    <property type="match status" value="1"/>
</dbReference>
<dbReference type="InterPro" id="IPR013785">
    <property type="entry name" value="Aldolase_TIM"/>
</dbReference>
<keyword evidence="4" id="KW-0521">NADP</keyword>
<sequence>MSSESKPLVNVGAEGIPYFTPAQVPPAGTALDPQPDGSAIPKLFQPLRIRGLEFQNRVWLSPLCQYSTKNGVPSPWHFAHLGGIIKRGPGLSLTEAAAVTPEGRITPEDVGIWNDEQVAKWAEITTFVHSQNQKIGIQLAHAGRKASMVAPWLSFKAAAGVDEDGWPDEIYGPSAVAHGPGYYTPKALTLEGIARVRDAFVDSAKRAVKAGFDLIEIHSAHGYLLHQFMSPIANKRTDDYGGSFENRIRLHVEIIKGIRAVIPEDMPLFMRISGSDYLEQSLPNEPSWRVEDSARLALVAAEHGVDLIDVSAGGVHPLQEFRLANVDNRHPAYQAYLADHVRKALNGKALVASVGGMRTGKSAEEVLQNGWADACFIGRTFQKNPGTVWAFAEELGTVITQAHQIEWGYVGRGVGRNATAQK</sequence>
<dbReference type="SUPFAM" id="SSF51395">
    <property type="entry name" value="FMN-linked oxidoreductases"/>
    <property type="match status" value="1"/>
</dbReference>
<dbReference type="GO" id="GO:0010181">
    <property type="term" value="F:FMN binding"/>
    <property type="evidence" value="ECO:0007669"/>
    <property type="project" value="InterPro"/>
</dbReference>
<dbReference type="Gene3D" id="3.20.20.70">
    <property type="entry name" value="Aldolase class I"/>
    <property type="match status" value="1"/>
</dbReference>
<dbReference type="GO" id="GO:0003959">
    <property type="term" value="F:NADPH dehydrogenase activity"/>
    <property type="evidence" value="ECO:0007669"/>
    <property type="project" value="InterPro"/>
</dbReference>
<dbReference type="Proteomes" id="UP000703269">
    <property type="component" value="Unassembled WGS sequence"/>
</dbReference>
<evidence type="ECO:0000256" key="2">
    <source>
        <dbReference type="ARBA" id="ARBA00022630"/>
    </source>
</evidence>
<evidence type="ECO:0000256" key="1">
    <source>
        <dbReference type="ARBA" id="ARBA00001917"/>
    </source>
</evidence>
<organism evidence="7 8">
    <name type="scientific">Phanerochaete sordida</name>
    <dbReference type="NCBI Taxonomy" id="48140"/>
    <lineage>
        <taxon>Eukaryota</taxon>
        <taxon>Fungi</taxon>
        <taxon>Dikarya</taxon>
        <taxon>Basidiomycota</taxon>
        <taxon>Agaricomycotina</taxon>
        <taxon>Agaricomycetes</taxon>
        <taxon>Polyporales</taxon>
        <taxon>Phanerochaetaceae</taxon>
        <taxon>Phanerochaete</taxon>
    </lineage>
</organism>
<comment type="caution">
    <text evidence="7">The sequence shown here is derived from an EMBL/GenBank/DDBJ whole genome shotgun (WGS) entry which is preliminary data.</text>
</comment>
<keyword evidence="5" id="KW-0560">Oxidoreductase</keyword>
<proteinExistence type="predicted"/>
<feature type="domain" description="NADH:flavin oxidoreductase/NADH oxidase N-terminal" evidence="6">
    <location>
        <begin position="42"/>
        <end position="387"/>
    </location>
</feature>
<keyword evidence="2" id="KW-0285">Flavoprotein</keyword>
<dbReference type="Pfam" id="PF00724">
    <property type="entry name" value="Oxidored_FMN"/>
    <property type="match status" value="1"/>
</dbReference>
<name>A0A9P3L8X1_9APHY</name>
<dbReference type="AlphaFoldDB" id="A0A9P3L8X1"/>
<gene>
    <name evidence="7" type="ORF">PsYK624_026710</name>
</gene>
<comment type="cofactor">
    <cofactor evidence="1">
        <name>FMN</name>
        <dbReference type="ChEBI" id="CHEBI:58210"/>
    </cofactor>
</comment>
<evidence type="ECO:0000313" key="8">
    <source>
        <dbReference type="Proteomes" id="UP000703269"/>
    </source>
</evidence>
<evidence type="ECO:0000256" key="3">
    <source>
        <dbReference type="ARBA" id="ARBA00022643"/>
    </source>
</evidence>
<evidence type="ECO:0000313" key="7">
    <source>
        <dbReference type="EMBL" id="GJE86591.1"/>
    </source>
</evidence>
<dbReference type="OrthoDB" id="72788at2759"/>
<dbReference type="InterPro" id="IPR044152">
    <property type="entry name" value="YqjM-like"/>
</dbReference>
<dbReference type="InterPro" id="IPR001155">
    <property type="entry name" value="OxRdtase_FMN_N"/>
</dbReference>
<evidence type="ECO:0000256" key="4">
    <source>
        <dbReference type="ARBA" id="ARBA00022857"/>
    </source>
</evidence>
<dbReference type="CDD" id="cd02932">
    <property type="entry name" value="OYE_YqiM_FMN"/>
    <property type="match status" value="1"/>
</dbReference>
<evidence type="ECO:0000256" key="5">
    <source>
        <dbReference type="ARBA" id="ARBA00023002"/>
    </source>
</evidence>
<protein>
    <submittedName>
        <fullName evidence="7">NADH:flavin oxidoreductase/NADH oxidase</fullName>
    </submittedName>
</protein>
<keyword evidence="3" id="KW-0288">FMN</keyword>
<dbReference type="GO" id="GO:0050661">
    <property type="term" value="F:NADP binding"/>
    <property type="evidence" value="ECO:0007669"/>
    <property type="project" value="InterPro"/>
</dbReference>
<reference evidence="7 8" key="1">
    <citation type="submission" date="2021-08" db="EMBL/GenBank/DDBJ databases">
        <title>Draft Genome Sequence of Phanerochaete sordida strain YK-624.</title>
        <authorList>
            <person name="Mori T."/>
            <person name="Dohra H."/>
            <person name="Suzuki T."/>
            <person name="Kawagishi H."/>
            <person name="Hirai H."/>
        </authorList>
    </citation>
    <scope>NUCLEOTIDE SEQUENCE [LARGE SCALE GENOMIC DNA]</scope>
    <source>
        <strain evidence="7 8">YK-624</strain>
    </source>
</reference>